<proteinExistence type="predicted"/>
<dbReference type="Proteomes" id="UP000831785">
    <property type="component" value="Chromosome"/>
</dbReference>
<dbReference type="RefSeq" id="WP_244716079.1">
    <property type="nucleotide sequence ID" value="NZ_CP095049.1"/>
</dbReference>
<protein>
    <submittedName>
        <fullName evidence="1">Uncharacterized protein</fullName>
    </submittedName>
</protein>
<keyword evidence="2" id="KW-1185">Reference proteome</keyword>
<accession>A0ABY4F6I0</accession>
<dbReference type="EMBL" id="CP095049">
    <property type="protein sequence ID" value="UOQ52270.1"/>
    <property type="molecule type" value="Genomic_DNA"/>
</dbReference>
<reference evidence="1 2" key="1">
    <citation type="submission" date="2022-04" db="EMBL/GenBank/DDBJ databases">
        <title>Hymenobacter sp. isolated from the air.</title>
        <authorList>
            <person name="Won M."/>
            <person name="Lee C.-M."/>
            <person name="Woen H.-Y."/>
            <person name="Kwon S.-W."/>
        </authorList>
    </citation>
    <scope>NUCLEOTIDE SEQUENCE [LARGE SCALE GENOMIC DNA]</scope>
    <source>
        <strain evidence="2">5116 S-27</strain>
    </source>
</reference>
<name>A0ABY4F6I0_9BACT</name>
<evidence type="ECO:0000313" key="2">
    <source>
        <dbReference type="Proteomes" id="UP000831785"/>
    </source>
</evidence>
<gene>
    <name evidence="1" type="ORF">MUN80_21230</name>
</gene>
<organism evidence="1 2">
    <name type="scientific">Hymenobacter cellulosivorans</name>
    <dbReference type="NCBI Taxonomy" id="2932249"/>
    <lineage>
        <taxon>Bacteria</taxon>
        <taxon>Pseudomonadati</taxon>
        <taxon>Bacteroidota</taxon>
        <taxon>Cytophagia</taxon>
        <taxon>Cytophagales</taxon>
        <taxon>Hymenobacteraceae</taxon>
        <taxon>Hymenobacter</taxon>
    </lineage>
</organism>
<evidence type="ECO:0000313" key="1">
    <source>
        <dbReference type="EMBL" id="UOQ52270.1"/>
    </source>
</evidence>
<sequence length="95" mass="10499">MLYQTERLSPAIAGVESQESNLLPDGTLPDDTRREIYQVNSTTGQGNSRPRMFSYGDQSGPSGIRTRNHSLPNSLKTTHEVTLGYGTWPVEVCTK</sequence>